<reference evidence="4" key="1">
    <citation type="submission" date="2025-08" db="UniProtKB">
        <authorList>
            <consortium name="RefSeq"/>
        </authorList>
    </citation>
    <scope>IDENTIFICATION</scope>
</reference>
<feature type="transmembrane region" description="Helical" evidence="1">
    <location>
        <begin position="7"/>
        <end position="25"/>
    </location>
</feature>
<feature type="domain" description="SPRY-associated" evidence="2">
    <location>
        <begin position="105"/>
        <end position="131"/>
    </location>
</feature>
<dbReference type="PRINTS" id="PR01407">
    <property type="entry name" value="BUTYPHLNCDUF"/>
</dbReference>
<dbReference type="InterPro" id="IPR003879">
    <property type="entry name" value="Butyrophylin_SPRY"/>
</dbReference>
<dbReference type="Pfam" id="PF13765">
    <property type="entry name" value="PRY"/>
    <property type="match status" value="1"/>
</dbReference>
<dbReference type="InParanoid" id="A0A3Q0FVT4"/>
<evidence type="ECO:0000313" key="3">
    <source>
        <dbReference type="Proteomes" id="UP000189705"/>
    </source>
</evidence>
<sequence>MQPTEHVHLLCGCFCIHTTPLLTLQMKHPFFPKVNPWMVALCVMLVVLFCFILLTVYLLKIKRDLQQKLEKNHEPSRLSLPWPAQLGMSLWETESWTGEVEQEKVILDPDMAHPYIILSEDGKSVGRGSRW</sequence>
<evidence type="ECO:0000313" key="4">
    <source>
        <dbReference type="RefSeq" id="XP_025051459.1"/>
    </source>
</evidence>
<name>A0A3Q0FVT4_ALLSI</name>
<dbReference type="InterPro" id="IPR006574">
    <property type="entry name" value="PRY"/>
</dbReference>
<keyword evidence="1" id="KW-0812">Transmembrane</keyword>
<organism evidence="3 4">
    <name type="scientific">Alligator sinensis</name>
    <name type="common">Chinese alligator</name>
    <dbReference type="NCBI Taxonomy" id="38654"/>
    <lineage>
        <taxon>Eukaryota</taxon>
        <taxon>Metazoa</taxon>
        <taxon>Chordata</taxon>
        <taxon>Craniata</taxon>
        <taxon>Vertebrata</taxon>
        <taxon>Euteleostomi</taxon>
        <taxon>Archelosauria</taxon>
        <taxon>Archosauria</taxon>
        <taxon>Crocodylia</taxon>
        <taxon>Alligatoridae</taxon>
        <taxon>Alligatorinae</taxon>
        <taxon>Alligator</taxon>
    </lineage>
</organism>
<gene>
    <name evidence="4" type="primary">LOC112548898</name>
</gene>
<evidence type="ECO:0000259" key="2">
    <source>
        <dbReference type="Pfam" id="PF13765"/>
    </source>
</evidence>
<protein>
    <submittedName>
        <fullName evidence="4">Butyrophilin subfamily 1 member A1-like</fullName>
    </submittedName>
</protein>
<dbReference type="AlphaFoldDB" id="A0A3Q0FVT4"/>
<keyword evidence="1" id="KW-1133">Transmembrane helix</keyword>
<evidence type="ECO:0000256" key="1">
    <source>
        <dbReference type="SAM" id="Phobius"/>
    </source>
</evidence>
<keyword evidence="1" id="KW-0472">Membrane</keyword>
<keyword evidence="3" id="KW-1185">Reference proteome</keyword>
<proteinExistence type="predicted"/>
<dbReference type="GeneID" id="112548898"/>
<accession>A0A3Q0FVT4</accession>
<feature type="transmembrane region" description="Helical" evidence="1">
    <location>
        <begin position="37"/>
        <end position="59"/>
    </location>
</feature>
<dbReference type="Proteomes" id="UP000189705">
    <property type="component" value="Unplaced"/>
</dbReference>
<dbReference type="KEGG" id="asn:112548898"/>
<dbReference type="RefSeq" id="XP_025051459.1">
    <property type="nucleotide sequence ID" value="XM_025195674.1"/>
</dbReference>